<keyword evidence="1 2" id="KW-0238">DNA-binding</keyword>
<dbReference type="PANTHER" id="PTHR47691:SF3">
    <property type="entry name" value="HTH-TYPE TRANSCRIPTIONAL REGULATOR RV0890C-RELATED"/>
    <property type="match status" value="1"/>
</dbReference>
<dbReference type="GO" id="GO:0043531">
    <property type="term" value="F:ADP binding"/>
    <property type="evidence" value="ECO:0007669"/>
    <property type="project" value="InterPro"/>
</dbReference>
<dbReference type="OrthoDB" id="9811542at2"/>
<name>A0A0A1FAX2_9BURK</name>
<dbReference type="GO" id="GO:0000160">
    <property type="term" value="P:phosphorelay signal transduction system"/>
    <property type="evidence" value="ECO:0007669"/>
    <property type="project" value="InterPro"/>
</dbReference>
<dbReference type="InterPro" id="IPR016032">
    <property type="entry name" value="Sig_transdc_resp-reg_C-effctor"/>
</dbReference>
<evidence type="ECO:0000313" key="5">
    <source>
        <dbReference type="Proteomes" id="UP000030302"/>
    </source>
</evidence>
<keyword evidence="5" id="KW-1185">Reference proteome</keyword>
<dbReference type="AlphaFoldDB" id="A0A0A1FAX2"/>
<dbReference type="HOGENOM" id="CLU_004665_7_0_4"/>
<dbReference type="InterPro" id="IPR058852">
    <property type="entry name" value="HTH_77"/>
</dbReference>
<protein>
    <submittedName>
        <fullName evidence="4">Signal transduction response regulator / Disease resistance domain-containing protein / Tetratricopeptide repeat-containing protein</fullName>
    </submittedName>
</protein>
<feature type="DNA-binding region" description="OmpR/PhoB-type" evidence="2">
    <location>
        <begin position="30"/>
        <end position="128"/>
    </location>
</feature>
<dbReference type="InterPro" id="IPR001867">
    <property type="entry name" value="OmpR/PhoB-type_DNA-bd"/>
</dbReference>
<dbReference type="Gene3D" id="3.40.50.300">
    <property type="entry name" value="P-loop containing nucleotide triphosphate hydrolases"/>
    <property type="match status" value="1"/>
</dbReference>
<dbReference type="PANTHER" id="PTHR47691">
    <property type="entry name" value="REGULATOR-RELATED"/>
    <property type="match status" value="1"/>
</dbReference>
<accession>A0A0A1FAX2</accession>
<dbReference type="InterPro" id="IPR011990">
    <property type="entry name" value="TPR-like_helical_dom_sf"/>
</dbReference>
<dbReference type="CDD" id="cd00383">
    <property type="entry name" value="trans_reg_C"/>
    <property type="match status" value="1"/>
</dbReference>
<feature type="domain" description="OmpR/PhoB-type" evidence="3">
    <location>
        <begin position="30"/>
        <end position="128"/>
    </location>
</feature>
<dbReference type="InterPro" id="IPR002182">
    <property type="entry name" value="NB-ARC"/>
</dbReference>
<evidence type="ECO:0000256" key="1">
    <source>
        <dbReference type="ARBA" id="ARBA00023125"/>
    </source>
</evidence>
<proteinExistence type="predicted"/>
<dbReference type="InterPro" id="IPR027417">
    <property type="entry name" value="P-loop_NTPase"/>
</dbReference>
<dbReference type="SUPFAM" id="SSF48452">
    <property type="entry name" value="TPR-like"/>
    <property type="match status" value="2"/>
</dbReference>
<dbReference type="Pfam" id="PF25872">
    <property type="entry name" value="HTH_77"/>
    <property type="match status" value="1"/>
</dbReference>
<evidence type="ECO:0000256" key="2">
    <source>
        <dbReference type="PROSITE-ProRule" id="PRU01091"/>
    </source>
</evidence>
<dbReference type="PROSITE" id="PS51755">
    <property type="entry name" value="OMPR_PHOB"/>
    <property type="match status" value="1"/>
</dbReference>
<dbReference type="InterPro" id="IPR036388">
    <property type="entry name" value="WH-like_DNA-bd_sf"/>
</dbReference>
<dbReference type="STRING" id="279058.LT85_2513"/>
<dbReference type="Gene3D" id="1.25.40.10">
    <property type="entry name" value="Tetratricopeptide repeat domain"/>
    <property type="match status" value="2"/>
</dbReference>
<dbReference type="InterPro" id="IPR019734">
    <property type="entry name" value="TPR_rpt"/>
</dbReference>
<dbReference type="SUPFAM" id="SSF52540">
    <property type="entry name" value="P-loop containing nucleoside triphosphate hydrolases"/>
    <property type="match status" value="1"/>
</dbReference>
<reference evidence="5" key="1">
    <citation type="journal article" date="2014" name="Soil Biol. Biochem.">
        <title>Structure and function of bacterial communities in ageing soils: Insights from the Mendocino ecological staircase.</title>
        <authorList>
            <person name="Uroz S."/>
            <person name="Tech J.J."/>
            <person name="Sawaya N.A."/>
            <person name="Frey-Klett P."/>
            <person name="Leveau J.H.J."/>
        </authorList>
    </citation>
    <scope>NUCLEOTIDE SEQUENCE [LARGE SCALE GENOMIC DNA]</scope>
    <source>
        <strain evidence="5">Cal35</strain>
    </source>
</reference>
<dbReference type="KEGG" id="care:LT85_2513"/>
<dbReference type="SUPFAM" id="SSF46894">
    <property type="entry name" value="C-terminal effector domain of the bipartite response regulators"/>
    <property type="match status" value="1"/>
</dbReference>
<organism evidence="4 5">
    <name type="scientific">Collimonas arenae</name>
    <dbReference type="NCBI Taxonomy" id="279058"/>
    <lineage>
        <taxon>Bacteria</taxon>
        <taxon>Pseudomonadati</taxon>
        <taxon>Pseudomonadota</taxon>
        <taxon>Betaproteobacteria</taxon>
        <taxon>Burkholderiales</taxon>
        <taxon>Oxalobacteraceae</taxon>
        <taxon>Collimonas</taxon>
    </lineage>
</organism>
<evidence type="ECO:0000313" key="4">
    <source>
        <dbReference type="EMBL" id="AIY41671.1"/>
    </source>
</evidence>
<dbReference type="EMBL" id="CP009962">
    <property type="protein sequence ID" value="AIY41671.1"/>
    <property type="molecule type" value="Genomic_DNA"/>
</dbReference>
<dbReference type="SMART" id="SM00028">
    <property type="entry name" value="TPR"/>
    <property type="match status" value="2"/>
</dbReference>
<dbReference type="Proteomes" id="UP000030302">
    <property type="component" value="Chromosome"/>
</dbReference>
<dbReference type="SMART" id="SM00862">
    <property type="entry name" value="Trans_reg_C"/>
    <property type="match status" value="1"/>
</dbReference>
<sequence length="961" mass="104315">MRRLEYEFQVTNPAIPCRTEMHRESRLHTEWRAAFGPFTLSPSERLLERDGVPVRLGGRALDILVVLVESAGETIGKKELIARVWPGMVVEEGSLRFHMVAVRKALGDVGGGTRYIVNTANKGYTFIGRVERQELAAQIRPASPNIVKPLPALATAILGRDEEVRALVGNLLQRRFVSVVGAGGIGKTTVAIAATQMAAMHFDGDVHFVDLSATSGAGLIRATVASAVGLQNRLDDLSALEAHLSDRKSLIILDCCEHVIGEAAELAEVVVRGCPQVHVLATSREPLLAHGEFVYRLQPLRFPPDGEGTTAASALAYPAVKLFVERAAANGSGFELKDSDAPLASQLCRELEGIALAIELAAGRIEALGLKAITSHFDASIRLMWHGRRTAVPRHQTLNATLDWSFNLLNDDEKQLLRRLSVFAGTFSLDAAIAVCCSDCDRTVGIELIASLVSKSLVTVDAGGPALRYSMLDTTKSYSRKKLSDLEEEADVCQRFAMYFDAWAQQWLTQNLEREALNVMRTELPNLRAALELHFRDGGRTAGAVRLAAALCPLLLQLSQVNECARWARAALLQLPPSLLGSHVEVQLQGALGQSLIYSTGNRGGDAARAFTRALEVAEHLGDVRSTLHLLNGYVVLLHREGKYTDALATARKAESLLPGLDDPELQATVNSLLGMALQLVGKLNEAHRHWEDCISYGAGASSFSTSTLGFDFHILALCGLARGLWLTGHYSKARAIAGETMEKARDSGHAVTYCIALIWAGSVFVWGRDVNRLHDIVEEVERVAKCHSLIPYLNVVSITRGQILIARGRVNEGIERIKSAVEVLHDCRYELVTSLSLVIVARGLSAMSLHAAALGMCDEVEQLIRTEGDFLRMPELFAARGHCLAAAGRPDEAEKSYLEAIGLARSQGAKSGEVRAAVSLAQHLIGVDRTEDAHRILQPYLIDAGDEVSQDLVLARSLLV</sequence>
<dbReference type="GO" id="GO:0003677">
    <property type="term" value="F:DNA binding"/>
    <property type="evidence" value="ECO:0007669"/>
    <property type="project" value="UniProtKB-UniRule"/>
</dbReference>
<gene>
    <name evidence="4" type="ORF">LT85_2513</name>
</gene>
<dbReference type="Gene3D" id="1.10.10.10">
    <property type="entry name" value="Winged helix-like DNA-binding domain superfamily/Winged helix DNA-binding domain"/>
    <property type="match status" value="1"/>
</dbReference>
<dbReference type="Pfam" id="PF00486">
    <property type="entry name" value="Trans_reg_C"/>
    <property type="match status" value="1"/>
</dbReference>
<dbReference type="Pfam" id="PF00931">
    <property type="entry name" value="NB-ARC"/>
    <property type="match status" value="1"/>
</dbReference>
<dbReference type="GO" id="GO:0006355">
    <property type="term" value="P:regulation of DNA-templated transcription"/>
    <property type="evidence" value="ECO:0007669"/>
    <property type="project" value="InterPro"/>
</dbReference>
<evidence type="ECO:0000259" key="3">
    <source>
        <dbReference type="PROSITE" id="PS51755"/>
    </source>
</evidence>